<feature type="region of interest" description="Disordered" evidence="1">
    <location>
        <begin position="1"/>
        <end position="65"/>
    </location>
</feature>
<reference evidence="2 3" key="1">
    <citation type="submission" date="2024-08" db="EMBL/GenBank/DDBJ databases">
        <title>The draft genome of Apodemus speciosus.</title>
        <authorList>
            <person name="Nabeshima K."/>
            <person name="Suzuki S."/>
            <person name="Onuma M."/>
        </authorList>
    </citation>
    <scope>NUCLEOTIDE SEQUENCE [LARGE SCALE GENOMIC DNA]</scope>
    <source>
        <strain evidence="2">IB14-021</strain>
    </source>
</reference>
<evidence type="ECO:0000313" key="2">
    <source>
        <dbReference type="EMBL" id="GAB1286107.1"/>
    </source>
</evidence>
<name>A0ABQ0EG97_APOSI</name>
<feature type="region of interest" description="Disordered" evidence="1">
    <location>
        <begin position="207"/>
        <end position="274"/>
    </location>
</feature>
<feature type="compositionally biased region" description="Polar residues" evidence="1">
    <location>
        <begin position="7"/>
        <end position="32"/>
    </location>
</feature>
<gene>
    <name evidence="2" type="ORF">APTSU1_000133700</name>
</gene>
<dbReference type="PANTHER" id="PTHR13402">
    <property type="entry name" value="RGPR-RELATED"/>
    <property type="match status" value="1"/>
</dbReference>
<dbReference type="PANTHER" id="PTHR13402:SF13">
    <property type="entry name" value="PROTEIN TRANSPORT PROTEIN SEC16A"/>
    <property type="match status" value="1"/>
</dbReference>
<evidence type="ECO:0000256" key="1">
    <source>
        <dbReference type="SAM" id="MobiDB-lite"/>
    </source>
</evidence>
<evidence type="ECO:0000313" key="3">
    <source>
        <dbReference type="Proteomes" id="UP001623349"/>
    </source>
</evidence>
<organism evidence="2 3">
    <name type="scientific">Apodemus speciosus</name>
    <name type="common">Large Japanese field mouse</name>
    <dbReference type="NCBI Taxonomy" id="105296"/>
    <lineage>
        <taxon>Eukaryota</taxon>
        <taxon>Metazoa</taxon>
        <taxon>Chordata</taxon>
        <taxon>Craniata</taxon>
        <taxon>Vertebrata</taxon>
        <taxon>Euteleostomi</taxon>
        <taxon>Mammalia</taxon>
        <taxon>Eutheria</taxon>
        <taxon>Euarchontoglires</taxon>
        <taxon>Glires</taxon>
        <taxon>Rodentia</taxon>
        <taxon>Myomorpha</taxon>
        <taxon>Muroidea</taxon>
        <taxon>Muridae</taxon>
        <taxon>Murinae</taxon>
        <taxon>Apodemus</taxon>
    </lineage>
</organism>
<comment type="caution">
    <text evidence="2">The sequence shown here is derived from an EMBL/GenBank/DDBJ whole genome shotgun (WGS) entry which is preliminary data.</text>
</comment>
<keyword evidence="3" id="KW-1185">Reference proteome</keyword>
<dbReference type="EMBL" id="BAAFST010000002">
    <property type="protein sequence ID" value="GAB1286107.1"/>
    <property type="molecule type" value="Genomic_DNA"/>
</dbReference>
<sequence>MGASRAAQDSETSPVWELSSSSLTHAPSLTSDSEGKKPAQAAKKEPKKNRVSLCSPGCPGTHSVDQAGLELRNLPASAYRVLGLQTESWFSRWLPGKKRTEAYLPDDKNKSIVWDEKKNQWVNLNEPEEEKKAPPPPPASFPRIPQVAPTGPAGPPTASVNVFSRKAGGSRARYVDVLNPSGTQRSEPALAPADFFAPLAPLPIPSNLFVPNTDTEEPQPADGTGCRGQAPAGTQSKAEPTLESKVVSSTESAPGPELLPSKPDGSQGGELSRCSSLSSLSQEVSRHFHQMLLETAVLQGPLLVALCPSTTLLNCCRLLSPRGIQGQGELAKENMRH</sequence>
<dbReference type="Proteomes" id="UP001623349">
    <property type="component" value="Unassembled WGS sequence"/>
</dbReference>
<feature type="region of interest" description="Disordered" evidence="1">
    <location>
        <begin position="125"/>
        <end position="162"/>
    </location>
</feature>
<accession>A0ABQ0EG97</accession>
<proteinExistence type="predicted"/>
<protein>
    <submittedName>
        <fullName evidence="2">Protein transport protein sec16</fullName>
    </submittedName>
</protein>